<name>A0A0L0VGM6_9BASI</name>
<gene>
    <name evidence="2" type="ORF">PSTG_08291</name>
</gene>
<sequence length="143" mass="15198">MKMCVFTLSAIRQMALGLTGTSLDHVMSGDDNVSNDEAGSADPQASIGWLAMPAILSPSVTKGLCSYAIKTLMVPVKELFVVAWACQQPPLHNLNTPRVECGHAYLKMFTAGNLLSVFKSLGLAVDNQTTTSTSHRLGEGNVS</sequence>
<accession>A0A0L0VGM6</accession>
<keyword evidence="3" id="KW-1185">Reference proteome</keyword>
<keyword evidence="1" id="KW-0732">Signal</keyword>
<protein>
    <submittedName>
        <fullName evidence="2">Uncharacterized protein</fullName>
    </submittedName>
</protein>
<dbReference type="EMBL" id="AJIL01000057">
    <property type="protein sequence ID" value="KNE98371.1"/>
    <property type="molecule type" value="Genomic_DNA"/>
</dbReference>
<comment type="caution">
    <text evidence="2">The sequence shown here is derived from an EMBL/GenBank/DDBJ whole genome shotgun (WGS) entry which is preliminary data.</text>
</comment>
<feature type="signal peptide" evidence="1">
    <location>
        <begin position="1"/>
        <end position="17"/>
    </location>
</feature>
<dbReference type="AlphaFoldDB" id="A0A0L0VGM6"/>
<evidence type="ECO:0000313" key="2">
    <source>
        <dbReference type="EMBL" id="KNE98371.1"/>
    </source>
</evidence>
<feature type="chain" id="PRO_5005550329" evidence="1">
    <location>
        <begin position="18"/>
        <end position="143"/>
    </location>
</feature>
<evidence type="ECO:0000256" key="1">
    <source>
        <dbReference type="SAM" id="SignalP"/>
    </source>
</evidence>
<reference evidence="3" key="1">
    <citation type="submission" date="2014-03" db="EMBL/GenBank/DDBJ databases">
        <title>The Genome Sequence of Puccinia striiformis f. sp. tritici PST-78.</title>
        <authorList>
            <consortium name="The Broad Institute Genome Sequencing Platform"/>
            <person name="Cuomo C."/>
            <person name="Hulbert S."/>
            <person name="Chen X."/>
            <person name="Walker B."/>
            <person name="Young S.K."/>
            <person name="Zeng Q."/>
            <person name="Gargeya S."/>
            <person name="Fitzgerald M."/>
            <person name="Haas B."/>
            <person name="Abouelleil A."/>
            <person name="Alvarado L."/>
            <person name="Arachchi H.M."/>
            <person name="Berlin A.M."/>
            <person name="Chapman S.B."/>
            <person name="Goldberg J."/>
            <person name="Griggs A."/>
            <person name="Gujja S."/>
            <person name="Hansen M."/>
            <person name="Howarth C."/>
            <person name="Imamovic A."/>
            <person name="Larimer J."/>
            <person name="McCowan C."/>
            <person name="Montmayeur A."/>
            <person name="Murphy C."/>
            <person name="Neiman D."/>
            <person name="Pearson M."/>
            <person name="Priest M."/>
            <person name="Roberts A."/>
            <person name="Saif S."/>
            <person name="Shea T."/>
            <person name="Sisk P."/>
            <person name="Sykes S."/>
            <person name="Wortman J."/>
            <person name="Nusbaum C."/>
            <person name="Birren B."/>
        </authorList>
    </citation>
    <scope>NUCLEOTIDE SEQUENCE [LARGE SCALE GENOMIC DNA]</scope>
    <source>
        <strain evidence="3">race PST-78</strain>
    </source>
</reference>
<evidence type="ECO:0000313" key="3">
    <source>
        <dbReference type="Proteomes" id="UP000054564"/>
    </source>
</evidence>
<organism evidence="2 3">
    <name type="scientific">Puccinia striiformis f. sp. tritici PST-78</name>
    <dbReference type="NCBI Taxonomy" id="1165861"/>
    <lineage>
        <taxon>Eukaryota</taxon>
        <taxon>Fungi</taxon>
        <taxon>Dikarya</taxon>
        <taxon>Basidiomycota</taxon>
        <taxon>Pucciniomycotina</taxon>
        <taxon>Pucciniomycetes</taxon>
        <taxon>Pucciniales</taxon>
        <taxon>Pucciniaceae</taxon>
        <taxon>Puccinia</taxon>
    </lineage>
</organism>
<proteinExistence type="predicted"/>
<dbReference type="Proteomes" id="UP000054564">
    <property type="component" value="Unassembled WGS sequence"/>
</dbReference>